<evidence type="ECO:0000256" key="1">
    <source>
        <dbReference type="ARBA" id="ARBA00009437"/>
    </source>
</evidence>
<feature type="compositionally biased region" description="Low complexity" evidence="5">
    <location>
        <begin position="295"/>
        <end position="307"/>
    </location>
</feature>
<dbReference type="Gene3D" id="3.40.190.10">
    <property type="entry name" value="Periplasmic binding protein-like II"/>
    <property type="match status" value="2"/>
</dbReference>
<comment type="similarity">
    <text evidence="1">Belongs to the LysR transcriptional regulatory family.</text>
</comment>
<feature type="domain" description="HTH lysR-type" evidence="6">
    <location>
        <begin position="9"/>
        <end position="61"/>
    </location>
</feature>
<dbReference type="PANTHER" id="PTHR30537">
    <property type="entry name" value="HTH-TYPE TRANSCRIPTIONAL REGULATOR"/>
    <property type="match status" value="1"/>
</dbReference>
<organism evidence="7">
    <name type="scientific">Mizugakiibacter sediminis</name>
    <dbReference type="NCBI Taxonomy" id="1475481"/>
    <lineage>
        <taxon>Bacteria</taxon>
        <taxon>Pseudomonadati</taxon>
        <taxon>Pseudomonadota</taxon>
        <taxon>Gammaproteobacteria</taxon>
        <taxon>Lysobacterales</taxon>
        <taxon>Rhodanobacteraceae</taxon>
        <taxon>Mizugakiibacter</taxon>
    </lineage>
</organism>
<evidence type="ECO:0000256" key="5">
    <source>
        <dbReference type="SAM" id="MobiDB-lite"/>
    </source>
</evidence>
<dbReference type="OrthoDB" id="5526340at2"/>
<keyword evidence="3" id="KW-0238">DNA-binding</keyword>
<evidence type="ECO:0000256" key="4">
    <source>
        <dbReference type="ARBA" id="ARBA00023163"/>
    </source>
</evidence>
<dbReference type="InterPro" id="IPR058163">
    <property type="entry name" value="LysR-type_TF_proteobact-type"/>
</dbReference>
<dbReference type="AlphaFoldDB" id="A0A0K8QME6"/>
<dbReference type="InterPro" id="IPR036390">
    <property type="entry name" value="WH_DNA-bd_sf"/>
</dbReference>
<dbReference type="GO" id="GO:0003700">
    <property type="term" value="F:DNA-binding transcription factor activity"/>
    <property type="evidence" value="ECO:0007669"/>
    <property type="project" value="InterPro"/>
</dbReference>
<dbReference type="SUPFAM" id="SSF53850">
    <property type="entry name" value="Periplasmic binding protein-like II"/>
    <property type="match status" value="1"/>
</dbReference>
<dbReference type="GO" id="GO:0043565">
    <property type="term" value="F:sequence-specific DNA binding"/>
    <property type="evidence" value="ECO:0007669"/>
    <property type="project" value="TreeGrafter"/>
</dbReference>
<keyword evidence="4" id="KW-0804">Transcription</keyword>
<dbReference type="InterPro" id="IPR005119">
    <property type="entry name" value="LysR_subst-bd"/>
</dbReference>
<feature type="region of interest" description="Disordered" evidence="5">
    <location>
        <begin position="293"/>
        <end position="314"/>
    </location>
</feature>
<keyword evidence="8" id="KW-1185">Reference proteome</keyword>
<gene>
    <name evidence="7" type="ORF">MBSD_n1335</name>
</gene>
<evidence type="ECO:0000313" key="8">
    <source>
        <dbReference type="Proteomes" id="UP000253740"/>
    </source>
</evidence>
<dbReference type="STRING" id="1475481.GCA_000953855_01353"/>
<name>A0A0K8QME6_9GAMM</name>
<keyword evidence="2" id="KW-0805">Transcription regulation</keyword>
<dbReference type="InterPro" id="IPR036388">
    <property type="entry name" value="WH-like_DNA-bd_sf"/>
</dbReference>
<proteinExistence type="inferred from homology"/>
<reference evidence="7" key="1">
    <citation type="submission" date="2015-08" db="EMBL/GenBank/DDBJ databases">
        <title>Complete DNA Sequence of Pseudomonas syringae pv. actinidiae, the Causal Agent of Kiwifruit Canker Disease.</title>
        <authorList>
            <person name="Rikkerink E.H.A."/>
            <person name="Fineran P.C."/>
        </authorList>
    </citation>
    <scope>NUCLEOTIDE SEQUENCE</scope>
    <source>
        <strain evidence="7">SkMP5</strain>
    </source>
</reference>
<dbReference type="GO" id="GO:0006351">
    <property type="term" value="P:DNA-templated transcription"/>
    <property type="evidence" value="ECO:0007669"/>
    <property type="project" value="TreeGrafter"/>
</dbReference>
<dbReference type="PROSITE" id="PS50931">
    <property type="entry name" value="HTH_LYSR"/>
    <property type="match status" value="1"/>
</dbReference>
<evidence type="ECO:0000313" key="7">
    <source>
        <dbReference type="EMBL" id="GAP66033.1"/>
    </source>
</evidence>
<dbReference type="CDD" id="cd08432">
    <property type="entry name" value="PBP2_GcdR_TrpI_HvrB_AmpR_like"/>
    <property type="match status" value="1"/>
</dbReference>
<dbReference type="EMBL" id="DF970184">
    <property type="protein sequence ID" value="GAP66033.1"/>
    <property type="molecule type" value="Genomic_DNA"/>
</dbReference>
<evidence type="ECO:0000259" key="6">
    <source>
        <dbReference type="PROSITE" id="PS50931"/>
    </source>
</evidence>
<evidence type="ECO:0000256" key="2">
    <source>
        <dbReference type="ARBA" id="ARBA00023015"/>
    </source>
</evidence>
<dbReference type="InterPro" id="IPR000847">
    <property type="entry name" value="LysR_HTH_N"/>
</dbReference>
<dbReference type="Gene3D" id="1.10.10.10">
    <property type="entry name" value="Winged helix-like DNA-binding domain superfamily/Winged helix DNA-binding domain"/>
    <property type="match status" value="1"/>
</dbReference>
<dbReference type="PANTHER" id="PTHR30537:SF79">
    <property type="entry name" value="TRANSCRIPTIONAL REGULATOR-RELATED"/>
    <property type="match status" value="1"/>
</dbReference>
<dbReference type="Proteomes" id="UP000253740">
    <property type="component" value="Unassembled WGS sequence"/>
</dbReference>
<dbReference type="Pfam" id="PF00126">
    <property type="entry name" value="HTH_1"/>
    <property type="match status" value="1"/>
</dbReference>
<dbReference type="Pfam" id="PF03466">
    <property type="entry name" value="LysR_substrate"/>
    <property type="match status" value="1"/>
</dbReference>
<evidence type="ECO:0000256" key="3">
    <source>
        <dbReference type="ARBA" id="ARBA00023125"/>
    </source>
</evidence>
<sequence>MSRAPLMALQAFVLAARTGNLSRAAAQMNLTVSALSHQIRGLEERLGRRLFERGPRGVAPTADGSRLLDLIGVPLESIEHALQQYHAPRHNALTVSLMPSMASGWLVPRLPRFVARHPQIELSLQSNGALVDFDREPVDLAMRYGPGQWPGVQAEHLFDEWLTPVASPALLQRLGRPKLHELGQWPLLGDPSGSWKEWFELYGGQPPRRFVTHFSDREALQRAASEGLGVAMIRLTMARPLLDNGMLVTLFDERMRSQYQHYLVYPPRMRGQAAFEAFRDWMLEEARVYAAAEQRANAPKVKAPAPAAKKRARR</sequence>
<protein>
    <submittedName>
        <fullName evidence="7">Transcriptional regulator, LysR family</fullName>
    </submittedName>
</protein>
<dbReference type="SUPFAM" id="SSF46785">
    <property type="entry name" value="Winged helix' DNA-binding domain"/>
    <property type="match status" value="1"/>
</dbReference>
<dbReference type="RefSeq" id="WP_062536340.1">
    <property type="nucleotide sequence ID" value="NZ_DF970184.1"/>
</dbReference>
<dbReference type="PRINTS" id="PR00039">
    <property type="entry name" value="HTHLYSR"/>
</dbReference>
<accession>A0A0K8QME6</accession>